<evidence type="ECO:0000313" key="2">
    <source>
        <dbReference type="Proteomes" id="UP000726737"/>
    </source>
</evidence>
<dbReference type="EMBL" id="JAAAJA010000298">
    <property type="protein sequence ID" value="KAG0256449.1"/>
    <property type="molecule type" value="Genomic_DNA"/>
</dbReference>
<gene>
    <name evidence="1" type="ORF">BG011_004495</name>
</gene>
<organism evidence="1 2">
    <name type="scientific">Mortierella polycephala</name>
    <dbReference type="NCBI Taxonomy" id="41804"/>
    <lineage>
        <taxon>Eukaryota</taxon>
        <taxon>Fungi</taxon>
        <taxon>Fungi incertae sedis</taxon>
        <taxon>Mucoromycota</taxon>
        <taxon>Mortierellomycotina</taxon>
        <taxon>Mortierellomycetes</taxon>
        <taxon>Mortierellales</taxon>
        <taxon>Mortierellaceae</taxon>
        <taxon>Mortierella</taxon>
    </lineage>
</organism>
<dbReference type="OrthoDB" id="2128908at2759"/>
<name>A0A9P6U2K1_9FUNG</name>
<dbReference type="AlphaFoldDB" id="A0A9P6U2K1"/>
<sequence>MVVLMLYIEPLYLISRSKLNISGTVKERVAVVIASNRVANIRTLKERTDFSPITPYSLENVEMNLSGSSEDIIKKIYIEGLKLCDKVYCVLLDDDVVFIYKDLKEVLFDNIISYNNDNNYVFDCSKKGFLRRNYKVNGNGSYCRIYSRYATCLSGFEEKRFLLAQHAGYKSSRW</sequence>
<reference evidence="1" key="1">
    <citation type="journal article" date="2020" name="Fungal Divers.">
        <title>Resolving the Mortierellaceae phylogeny through synthesis of multi-gene phylogenetics and phylogenomics.</title>
        <authorList>
            <person name="Vandepol N."/>
            <person name="Liber J."/>
            <person name="Desiro A."/>
            <person name="Na H."/>
            <person name="Kennedy M."/>
            <person name="Barry K."/>
            <person name="Grigoriev I.V."/>
            <person name="Miller A.N."/>
            <person name="O'Donnell K."/>
            <person name="Stajich J.E."/>
            <person name="Bonito G."/>
        </authorList>
    </citation>
    <scope>NUCLEOTIDE SEQUENCE</scope>
    <source>
        <strain evidence="1">KOD948</strain>
    </source>
</reference>
<comment type="caution">
    <text evidence="1">The sequence shown here is derived from an EMBL/GenBank/DDBJ whole genome shotgun (WGS) entry which is preliminary data.</text>
</comment>
<proteinExistence type="predicted"/>
<evidence type="ECO:0000313" key="1">
    <source>
        <dbReference type="EMBL" id="KAG0256449.1"/>
    </source>
</evidence>
<keyword evidence="2" id="KW-1185">Reference proteome</keyword>
<protein>
    <submittedName>
        <fullName evidence="1">Uncharacterized protein</fullName>
    </submittedName>
</protein>
<accession>A0A9P6U2K1</accession>
<dbReference type="Proteomes" id="UP000726737">
    <property type="component" value="Unassembled WGS sequence"/>
</dbReference>